<dbReference type="GO" id="GO:0003700">
    <property type="term" value="F:DNA-binding transcription factor activity"/>
    <property type="evidence" value="ECO:0007669"/>
    <property type="project" value="InterPro"/>
</dbReference>
<evidence type="ECO:0000313" key="6">
    <source>
        <dbReference type="Proteomes" id="UP000769156"/>
    </source>
</evidence>
<keyword evidence="3" id="KW-0804">Transcription</keyword>
<keyword evidence="2" id="KW-0238">DNA-binding</keyword>
<dbReference type="InterPro" id="IPR000835">
    <property type="entry name" value="HTH_MarR-typ"/>
</dbReference>
<dbReference type="GO" id="GO:0003677">
    <property type="term" value="F:DNA binding"/>
    <property type="evidence" value="ECO:0007669"/>
    <property type="project" value="UniProtKB-KW"/>
</dbReference>
<protein>
    <submittedName>
        <fullName evidence="5">MarR family transcriptional regulator</fullName>
    </submittedName>
</protein>
<sequence>MDYKEMAEELLKIRSEWSHVAANEELARLTKGEFFVLNYLTDHGGTAFPKALSREMKVSTARIAALLKHMEIKGWVTRTADCQDNRQVIVAVTAAGREEIEDKRERALGDVARLLEFLGPQDAEALLRIQKKVVKRYGDGQ</sequence>
<evidence type="ECO:0000256" key="2">
    <source>
        <dbReference type="ARBA" id="ARBA00023125"/>
    </source>
</evidence>
<dbReference type="InterPro" id="IPR036390">
    <property type="entry name" value="WH_DNA-bd_sf"/>
</dbReference>
<feature type="domain" description="HTH marR-type" evidence="4">
    <location>
        <begin position="3"/>
        <end position="135"/>
    </location>
</feature>
<dbReference type="InterPro" id="IPR036388">
    <property type="entry name" value="WH-like_DNA-bd_sf"/>
</dbReference>
<dbReference type="PANTHER" id="PTHR33164">
    <property type="entry name" value="TRANSCRIPTIONAL REGULATOR, MARR FAMILY"/>
    <property type="match status" value="1"/>
</dbReference>
<dbReference type="SMART" id="SM00347">
    <property type="entry name" value="HTH_MARR"/>
    <property type="match status" value="1"/>
</dbReference>
<keyword evidence="1" id="KW-0805">Transcription regulation</keyword>
<name>A0A921I086_9FIRM</name>
<evidence type="ECO:0000259" key="4">
    <source>
        <dbReference type="PROSITE" id="PS50995"/>
    </source>
</evidence>
<dbReference type="Gene3D" id="1.10.10.10">
    <property type="entry name" value="Winged helix-like DNA-binding domain superfamily/Winged helix DNA-binding domain"/>
    <property type="match status" value="1"/>
</dbReference>
<dbReference type="InterPro" id="IPR039422">
    <property type="entry name" value="MarR/SlyA-like"/>
</dbReference>
<reference evidence="5" key="2">
    <citation type="submission" date="2021-09" db="EMBL/GenBank/DDBJ databases">
        <authorList>
            <person name="Gilroy R."/>
        </authorList>
    </citation>
    <scope>NUCLEOTIDE SEQUENCE</scope>
    <source>
        <strain evidence="5">ChiSjej5B23-16112</strain>
    </source>
</reference>
<evidence type="ECO:0000256" key="1">
    <source>
        <dbReference type="ARBA" id="ARBA00023015"/>
    </source>
</evidence>
<reference evidence="5" key="1">
    <citation type="journal article" date="2021" name="PeerJ">
        <title>Extensive microbial diversity within the chicken gut microbiome revealed by metagenomics and culture.</title>
        <authorList>
            <person name="Gilroy R."/>
            <person name="Ravi A."/>
            <person name="Getino M."/>
            <person name="Pursley I."/>
            <person name="Horton D.L."/>
            <person name="Alikhan N.F."/>
            <person name="Baker D."/>
            <person name="Gharbi K."/>
            <person name="Hall N."/>
            <person name="Watson M."/>
            <person name="Adriaenssens E.M."/>
            <person name="Foster-Nyarko E."/>
            <person name="Jarju S."/>
            <person name="Secka A."/>
            <person name="Antonio M."/>
            <person name="Oren A."/>
            <person name="Chaudhuri R.R."/>
            <person name="La Ragione R."/>
            <person name="Hildebrand F."/>
            <person name="Pallen M.J."/>
        </authorList>
    </citation>
    <scope>NUCLEOTIDE SEQUENCE</scope>
    <source>
        <strain evidence="5">ChiSjej5B23-16112</strain>
    </source>
</reference>
<dbReference type="Proteomes" id="UP000769156">
    <property type="component" value="Unassembled WGS sequence"/>
</dbReference>
<dbReference type="InterPro" id="IPR055166">
    <property type="entry name" value="Transc_reg_Sar_Rot_HTH"/>
</dbReference>
<dbReference type="SUPFAM" id="SSF46785">
    <property type="entry name" value="Winged helix' DNA-binding domain"/>
    <property type="match status" value="1"/>
</dbReference>
<dbReference type="PROSITE" id="PS50995">
    <property type="entry name" value="HTH_MARR_2"/>
    <property type="match status" value="1"/>
</dbReference>
<comment type="caution">
    <text evidence="5">The sequence shown here is derived from an EMBL/GenBank/DDBJ whole genome shotgun (WGS) entry which is preliminary data.</text>
</comment>
<gene>
    <name evidence="5" type="ORF">K8V82_05050</name>
</gene>
<accession>A0A921I086</accession>
<organism evidence="5 6">
    <name type="scientific">Lachnoclostridium phocaeense</name>
    <dbReference type="NCBI Taxonomy" id="1871021"/>
    <lineage>
        <taxon>Bacteria</taxon>
        <taxon>Bacillati</taxon>
        <taxon>Bacillota</taxon>
        <taxon>Clostridia</taxon>
        <taxon>Lachnospirales</taxon>
        <taxon>Lachnospiraceae</taxon>
    </lineage>
</organism>
<evidence type="ECO:0000313" key="5">
    <source>
        <dbReference type="EMBL" id="HJF94141.1"/>
    </source>
</evidence>
<dbReference type="AlphaFoldDB" id="A0A921I086"/>
<dbReference type="PRINTS" id="PR00598">
    <property type="entry name" value="HTHMARR"/>
</dbReference>
<dbReference type="PANTHER" id="PTHR33164:SF43">
    <property type="entry name" value="HTH-TYPE TRANSCRIPTIONAL REPRESSOR YETL"/>
    <property type="match status" value="1"/>
</dbReference>
<dbReference type="GO" id="GO:0006950">
    <property type="term" value="P:response to stress"/>
    <property type="evidence" value="ECO:0007669"/>
    <property type="project" value="TreeGrafter"/>
</dbReference>
<proteinExistence type="predicted"/>
<dbReference type="Pfam" id="PF22381">
    <property type="entry name" value="Staph_reg_Sar_Rot"/>
    <property type="match status" value="1"/>
</dbReference>
<evidence type="ECO:0000256" key="3">
    <source>
        <dbReference type="ARBA" id="ARBA00023163"/>
    </source>
</evidence>
<dbReference type="OrthoDB" id="3237509at2"/>
<dbReference type="EMBL" id="DYVY01000079">
    <property type="protein sequence ID" value="HJF94141.1"/>
    <property type="molecule type" value="Genomic_DNA"/>
</dbReference>